<feature type="domain" description="Ras-GEF" evidence="4">
    <location>
        <begin position="754"/>
        <end position="1082"/>
    </location>
</feature>
<dbReference type="SUPFAM" id="SSF48366">
    <property type="entry name" value="Ras GEF"/>
    <property type="match status" value="1"/>
</dbReference>
<dbReference type="GO" id="GO:0007265">
    <property type="term" value="P:Ras protein signal transduction"/>
    <property type="evidence" value="ECO:0007669"/>
    <property type="project" value="TreeGrafter"/>
</dbReference>
<accession>A0AAD5PCT9</accession>
<feature type="compositionally biased region" description="Polar residues" evidence="3">
    <location>
        <begin position="537"/>
        <end position="546"/>
    </location>
</feature>
<dbReference type="GO" id="GO:0005085">
    <property type="term" value="F:guanyl-nucleotide exchange factor activity"/>
    <property type="evidence" value="ECO:0007669"/>
    <property type="project" value="UniProtKB-KW"/>
</dbReference>
<evidence type="ECO:0000313" key="6">
    <source>
        <dbReference type="EMBL" id="KAI9258773.1"/>
    </source>
</evidence>
<evidence type="ECO:0000259" key="4">
    <source>
        <dbReference type="PROSITE" id="PS50009"/>
    </source>
</evidence>
<feature type="region of interest" description="Disordered" evidence="3">
    <location>
        <begin position="278"/>
        <end position="312"/>
    </location>
</feature>
<feature type="compositionally biased region" description="Low complexity" evidence="3">
    <location>
        <begin position="1"/>
        <end position="15"/>
    </location>
</feature>
<dbReference type="Gene3D" id="1.20.870.10">
    <property type="entry name" value="Son of sevenless (SoS) protein Chain: S domain 1"/>
    <property type="match status" value="1"/>
</dbReference>
<keyword evidence="7" id="KW-1185">Reference proteome</keyword>
<evidence type="ECO:0000256" key="2">
    <source>
        <dbReference type="PROSITE-ProRule" id="PRU00168"/>
    </source>
</evidence>
<dbReference type="InterPro" id="IPR001895">
    <property type="entry name" value="RASGEF_cat_dom"/>
</dbReference>
<feature type="compositionally biased region" description="Basic and acidic residues" evidence="3">
    <location>
        <begin position="278"/>
        <end position="296"/>
    </location>
</feature>
<sequence>MITPLQSSSPSTPTLVPTPPILLSPSTPLLQRRLKRRSKSLDDIGIKRKSHLWHYNDDSTPPTTPVISFGSNLSPEPTTTTRVFLCSNNNSDNNTSRRRRRHSSNSVVEPNAKECLRLANIYGWVTANHSSHDTRINRTSFLSLSQDGIDEEEEKTIMTGNNSNNNNNNPNSRHMSHASSSRSSLFAEKGQQQRQHQQQQQRGKRQQLHTSRSFTQGTTNKLSKMFARRRKSLHSSTPATAPTTPIIDFTHHRDEAKGIVSAIIAAASSEELGWVGVEDKNHHDPSQDQEHQKYQLEQEEPPPSPPIENDPHVFDLLERNSTRFITFSKRDENQLSSATVEKLVEKLTKEMDSEFLMDFFLTYRQFLSQIRLCKLLILRFRWALMEDADERRLVRIRTFVVIRHWLTHYWVHDFVPSRTLRFMLCTFLSQLRNHPIILSSPRDARIIKSLRNVLKRQRKLYSIKEDENGSIRSSIDTYSSSKTHRMLYFGTSGSAGAATATFPSTRSRGSRKDSAIGMAIGGKSGGVLPTPPKDLKPSSSTPTLFSRSKRVSSTTTSAHHALSIYHHHQQQSQRHRTSSMNGSSWSAKVNFGIRSIKRSVPSVCQTIWHTVHHNNLTTVSSSGSTSCQGAECICPIRRPERKRATSLIRSASRIFDHHHHYSNRAPRTSISTPIPQHQQQKQRPFLTVPSSRTTTTTTKDPKHPHPLCPLHTIPMTPNPSQQHPLRPSHPHHKHTSISTTTEASDHKSFILSYRSEVIAQQFYIIEQQMLQNVTWDELAELRWKNNSSARRSSTIVVSEQGELGGGGIEQLINYFNMTCQWVASEIVQSRSLETRVRVIEKYIRIALKCYHHRNYSTLMQILLGLQSPAVSRLEKTWQRIDHYECQIFNELKEMAKPFRNWKNVRMAMNKAIENIAESSAVESILTASRTDPITTTTFINGRTTNTTTTAPFMITPGSGSSGHHSNNGVPGCIPFLGLYLSDLVFNAELPTFIVGASSSTTTKEEDRDDDNDAQLRSRLSTHFVNYNKCRITASVIKHVLAFQVLSRTYDFDYYPELFSKLQKLNFLDNTEIRNASLLCEES</sequence>
<reference evidence="6" key="1">
    <citation type="journal article" date="2022" name="IScience">
        <title>Evolution of zygomycete secretomes and the origins of terrestrial fungal ecologies.</title>
        <authorList>
            <person name="Chang Y."/>
            <person name="Wang Y."/>
            <person name="Mondo S."/>
            <person name="Ahrendt S."/>
            <person name="Andreopoulos W."/>
            <person name="Barry K."/>
            <person name="Beard J."/>
            <person name="Benny G.L."/>
            <person name="Blankenship S."/>
            <person name="Bonito G."/>
            <person name="Cuomo C."/>
            <person name="Desiro A."/>
            <person name="Gervers K.A."/>
            <person name="Hundley H."/>
            <person name="Kuo A."/>
            <person name="LaButti K."/>
            <person name="Lang B.F."/>
            <person name="Lipzen A."/>
            <person name="O'Donnell K."/>
            <person name="Pangilinan J."/>
            <person name="Reynolds N."/>
            <person name="Sandor L."/>
            <person name="Smith M.E."/>
            <person name="Tsang A."/>
            <person name="Grigoriev I.V."/>
            <person name="Stajich J.E."/>
            <person name="Spatafora J.W."/>
        </authorList>
    </citation>
    <scope>NUCLEOTIDE SEQUENCE</scope>
    <source>
        <strain evidence="6">RSA 2281</strain>
    </source>
</reference>
<organism evidence="6 7">
    <name type="scientific">Phascolomyces articulosus</name>
    <dbReference type="NCBI Taxonomy" id="60185"/>
    <lineage>
        <taxon>Eukaryota</taxon>
        <taxon>Fungi</taxon>
        <taxon>Fungi incertae sedis</taxon>
        <taxon>Mucoromycota</taxon>
        <taxon>Mucoromycotina</taxon>
        <taxon>Mucoromycetes</taxon>
        <taxon>Mucorales</taxon>
        <taxon>Lichtheimiaceae</taxon>
        <taxon>Phascolomyces</taxon>
    </lineage>
</organism>
<dbReference type="InterPro" id="IPR000651">
    <property type="entry name" value="Ras-like_Gua-exchang_fac_N"/>
</dbReference>
<comment type="caution">
    <text evidence="6">The sequence shown here is derived from an EMBL/GenBank/DDBJ whole genome shotgun (WGS) entry which is preliminary data.</text>
</comment>
<gene>
    <name evidence="6" type="ORF">BDA99DRAFT_561164</name>
</gene>
<feature type="region of interest" description="Disordered" evidence="3">
    <location>
        <begin position="521"/>
        <end position="549"/>
    </location>
</feature>
<dbReference type="EMBL" id="JAIXMP010000018">
    <property type="protein sequence ID" value="KAI9258773.1"/>
    <property type="molecule type" value="Genomic_DNA"/>
</dbReference>
<reference evidence="6" key="2">
    <citation type="submission" date="2023-02" db="EMBL/GenBank/DDBJ databases">
        <authorList>
            <consortium name="DOE Joint Genome Institute"/>
            <person name="Mondo S.J."/>
            <person name="Chang Y."/>
            <person name="Wang Y."/>
            <person name="Ahrendt S."/>
            <person name="Andreopoulos W."/>
            <person name="Barry K."/>
            <person name="Beard J."/>
            <person name="Benny G.L."/>
            <person name="Blankenship S."/>
            <person name="Bonito G."/>
            <person name="Cuomo C."/>
            <person name="Desiro A."/>
            <person name="Gervers K.A."/>
            <person name="Hundley H."/>
            <person name="Kuo A."/>
            <person name="LaButti K."/>
            <person name="Lang B.F."/>
            <person name="Lipzen A."/>
            <person name="O'Donnell K."/>
            <person name="Pangilinan J."/>
            <person name="Reynolds N."/>
            <person name="Sandor L."/>
            <person name="Smith M.W."/>
            <person name="Tsang A."/>
            <person name="Grigoriev I.V."/>
            <person name="Stajich J.E."/>
            <person name="Spatafora J.W."/>
        </authorList>
    </citation>
    <scope>NUCLEOTIDE SEQUENCE</scope>
    <source>
        <strain evidence="6">RSA 2281</strain>
    </source>
</reference>
<feature type="compositionally biased region" description="Basic residues" evidence="3">
    <location>
        <begin position="726"/>
        <end position="735"/>
    </location>
</feature>
<dbReference type="InterPro" id="IPR036964">
    <property type="entry name" value="RASGEF_cat_dom_sf"/>
</dbReference>
<dbReference type="GO" id="GO:0005886">
    <property type="term" value="C:plasma membrane"/>
    <property type="evidence" value="ECO:0007669"/>
    <property type="project" value="TreeGrafter"/>
</dbReference>
<protein>
    <submittedName>
        <fullName evidence="6">Ras guanine nucleotide exchange factor domain-containing protein</fullName>
    </submittedName>
</protein>
<dbReference type="PROSITE" id="PS50009">
    <property type="entry name" value="RASGEF_CAT"/>
    <property type="match status" value="1"/>
</dbReference>
<proteinExistence type="predicted"/>
<feature type="region of interest" description="Disordered" evidence="3">
    <location>
        <begin position="157"/>
        <end position="221"/>
    </location>
</feature>
<feature type="region of interest" description="Disordered" evidence="3">
    <location>
        <begin position="87"/>
        <end position="108"/>
    </location>
</feature>
<evidence type="ECO:0000259" key="5">
    <source>
        <dbReference type="PROSITE" id="PS50212"/>
    </source>
</evidence>
<evidence type="ECO:0000313" key="7">
    <source>
        <dbReference type="Proteomes" id="UP001209540"/>
    </source>
</evidence>
<evidence type="ECO:0000256" key="1">
    <source>
        <dbReference type="ARBA" id="ARBA00022658"/>
    </source>
</evidence>
<dbReference type="InterPro" id="IPR008937">
    <property type="entry name" value="Ras-like_GEF"/>
</dbReference>
<dbReference type="Pfam" id="PF00618">
    <property type="entry name" value="RasGEF_N"/>
    <property type="match status" value="1"/>
</dbReference>
<dbReference type="SMART" id="SM00229">
    <property type="entry name" value="RasGEFN"/>
    <property type="match status" value="1"/>
</dbReference>
<feature type="region of interest" description="Disordered" evidence="3">
    <location>
        <begin position="565"/>
        <end position="584"/>
    </location>
</feature>
<feature type="compositionally biased region" description="Low complexity" evidence="3">
    <location>
        <begin position="161"/>
        <end position="201"/>
    </location>
</feature>
<feature type="compositionally biased region" description="Basic residues" evidence="3">
    <location>
        <begin position="565"/>
        <end position="577"/>
    </location>
</feature>
<dbReference type="AlphaFoldDB" id="A0AAD5PCT9"/>
<feature type="domain" description="N-terminal Ras-GEF" evidence="5">
    <location>
        <begin position="331"/>
        <end position="458"/>
    </location>
</feature>
<feature type="region of interest" description="Disordered" evidence="3">
    <location>
        <begin position="1"/>
        <end position="27"/>
    </location>
</feature>
<dbReference type="InterPro" id="IPR023578">
    <property type="entry name" value="Ras_GEF_dom_sf"/>
</dbReference>
<dbReference type="SMART" id="SM00147">
    <property type="entry name" value="RasGEF"/>
    <property type="match status" value="1"/>
</dbReference>
<feature type="compositionally biased region" description="Polar residues" evidence="3">
    <location>
        <begin position="208"/>
        <end position="221"/>
    </location>
</feature>
<dbReference type="PROSITE" id="PS50212">
    <property type="entry name" value="RASGEF_NTER"/>
    <property type="match status" value="1"/>
</dbReference>
<evidence type="ECO:0000256" key="3">
    <source>
        <dbReference type="SAM" id="MobiDB-lite"/>
    </source>
</evidence>
<dbReference type="PANTHER" id="PTHR23113:SF363">
    <property type="entry name" value="PROTEIN SON OF SEVENLESS"/>
    <property type="match status" value="1"/>
</dbReference>
<dbReference type="PANTHER" id="PTHR23113">
    <property type="entry name" value="GUANINE NUCLEOTIDE EXCHANGE FACTOR"/>
    <property type="match status" value="1"/>
</dbReference>
<keyword evidence="1 2" id="KW-0344">Guanine-nucleotide releasing factor</keyword>
<feature type="compositionally biased region" description="Polar residues" evidence="3">
    <location>
        <begin position="665"/>
        <end position="692"/>
    </location>
</feature>
<dbReference type="Pfam" id="PF00617">
    <property type="entry name" value="RasGEF"/>
    <property type="match status" value="1"/>
</dbReference>
<feature type="region of interest" description="Disordered" evidence="3">
    <location>
        <begin position="663"/>
        <end position="741"/>
    </location>
</feature>
<dbReference type="CDD" id="cd06224">
    <property type="entry name" value="REM"/>
    <property type="match status" value="1"/>
</dbReference>
<dbReference type="Gene3D" id="1.10.840.10">
    <property type="entry name" value="Ras guanine-nucleotide exchange factors catalytic domain"/>
    <property type="match status" value="1"/>
</dbReference>
<dbReference type="Proteomes" id="UP001209540">
    <property type="component" value="Unassembled WGS sequence"/>
</dbReference>
<feature type="region of interest" description="Disordered" evidence="3">
    <location>
        <begin position="226"/>
        <end position="245"/>
    </location>
</feature>
<name>A0AAD5PCT9_9FUNG</name>